<dbReference type="KEGG" id="egu:105058508"/>
<evidence type="ECO:0000313" key="3">
    <source>
        <dbReference type="RefSeq" id="XP_010939766.2"/>
    </source>
</evidence>
<keyword evidence="1" id="KW-0812">Transmembrane</keyword>
<dbReference type="PANTHER" id="PTHR37898:SF1">
    <property type="entry name" value="OS05G0540200 PROTEIN"/>
    <property type="match status" value="1"/>
</dbReference>
<keyword evidence="1" id="KW-1133">Transmembrane helix</keyword>
<dbReference type="AlphaFoldDB" id="A0A6I9S945"/>
<dbReference type="OrthoDB" id="2016662at2759"/>
<reference evidence="3" key="1">
    <citation type="submission" date="2025-08" db="UniProtKB">
        <authorList>
            <consortium name="RefSeq"/>
        </authorList>
    </citation>
    <scope>IDENTIFICATION</scope>
</reference>
<dbReference type="Proteomes" id="UP000504607">
    <property type="component" value="Chromosome 15"/>
</dbReference>
<sequence length="118" mass="13884">MPPCSAAPSLLPDGKKSKGILFPRMSSRFWRWYADRLFYKWEKTVLWDMVEPYRRPRSFTPLVTVYVAAFYTGVVGSAITEQLYKEKYWEDHPGEAVPIMKPKFYWGPWRIMGGDVPK</sequence>
<dbReference type="PANTHER" id="PTHR37898">
    <property type="entry name" value="OS05G0540200 PROTEIN"/>
    <property type="match status" value="1"/>
</dbReference>
<accession>A0A6I9S945</accession>
<protein>
    <submittedName>
        <fullName evidence="3">Uncharacterized protein At4g29660</fullName>
    </submittedName>
</protein>
<keyword evidence="2" id="KW-1185">Reference proteome</keyword>
<proteinExistence type="predicted"/>
<evidence type="ECO:0000256" key="1">
    <source>
        <dbReference type="SAM" id="Phobius"/>
    </source>
</evidence>
<dbReference type="InParanoid" id="A0A6I9S945"/>
<dbReference type="InterPro" id="IPR037759">
    <property type="entry name" value="At4g29660-like"/>
</dbReference>
<dbReference type="GeneID" id="105058508"/>
<evidence type="ECO:0000313" key="2">
    <source>
        <dbReference type="Proteomes" id="UP000504607"/>
    </source>
</evidence>
<dbReference type="RefSeq" id="XP_010939766.2">
    <property type="nucleotide sequence ID" value="XM_010941464.2"/>
</dbReference>
<feature type="transmembrane region" description="Helical" evidence="1">
    <location>
        <begin position="59"/>
        <end position="79"/>
    </location>
</feature>
<dbReference type="FunCoup" id="A0A6I9S945">
    <property type="interactions" value="1585"/>
</dbReference>
<keyword evidence="1" id="KW-0472">Membrane</keyword>
<organism evidence="2 3">
    <name type="scientific">Elaeis guineensis var. tenera</name>
    <name type="common">Oil palm</name>
    <dbReference type="NCBI Taxonomy" id="51953"/>
    <lineage>
        <taxon>Eukaryota</taxon>
        <taxon>Viridiplantae</taxon>
        <taxon>Streptophyta</taxon>
        <taxon>Embryophyta</taxon>
        <taxon>Tracheophyta</taxon>
        <taxon>Spermatophyta</taxon>
        <taxon>Magnoliopsida</taxon>
        <taxon>Liliopsida</taxon>
        <taxon>Arecaceae</taxon>
        <taxon>Arecoideae</taxon>
        <taxon>Cocoseae</taxon>
        <taxon>Elaeidinae</taxon>
        <taxon>Elaeis</taxon>
    </lineage>
</organism>
<gene>
    <name evidence="3" type="primary">LOC105058508</name>
</gene>
<name>A0A6I9S945_ELAGV</name>